<evidence type="ECO:0000256" key="1">
    <source>
        <dbReference type="SAM" id="MobiDB-lite"/>
    </source>
</evidence>
<keyword evidence="3" id="KW-1185">Reference proteome</keyword>
<evidence type="ECO:0008006" key="4">
    <source>
        <dbReference type="Google" id="ProtNLM"/>
    </source>
</evidence>
<dbReference type="EMBL" id="JBJQND010000008">
    <property type="protein sequence ID" value="KAL3869333.1"/>
    <property type="molecule type" value="Genomic_DNA"/>
</dbReference>
<proteinExistence type="predicted"/>
<organism evidence="2 3">
    <name type="scientific">Sinanodonta woodiana</name>
    <name type="common">Chinese pond mussel</name>
    <name type="synonym">Anodonta woodiana</name>
    <dbReference type="NCBI Taxonomy" id="1069815"/>
    <lineage>
        <taxon>Eukaryota</taxon>
        <taxon>Metazoa</taxon>
        <taxon>Spiralia</taxon>
        <taxon>Lophotrochozoa</taxon>
        <taxon>Mollusca</taxon>
        <taxon>Bivalvia</taxon>
        <taxon>Autobranchia</taxon>
        <taxon>Heteroconchia</taxon>
        <taxon>Palaeoheterodonta</taxon>
        <taxon>Unionida</taxon>
        <taxon>Unionoidea</taxon>
        <taxon>Unionidae</taxon>
        <taxon>Unioninae</taxon>
        <taxon>Sinanodonta</taxon>
    </lineage>
</organism>
<sequence length="190" mass="21218">MSSLLRFFKPLPKGETYIPPSPKHSTEPPSKRQKIGPGRPRKDKGEAFHLSVTEVTEITNLKDEVELHKPNIDAVKSAIIPKDTVENVSIATEQFPVPAVDKLDFSKDMRDIRQSPGSAKSPARGKYTKWDITNKIRIVQEAKLCGIRPIAAKYHLAPSTLSSWMKMDFSKTIQRIKKGSIPGAGRPLTY</sequence>
<dbReference type="AlphaFoldDB" id="A0ABD3W925"/>
<comment type="caution">
    <text evidence="2">The sequence shown here is derived from an EMBL/GenBank/DDBJ whole genome shotgun (WGS) entry which is preliminary data.</text>
</comment>
<evidence type="ECO:0000313" key="2">
    <source>
        <dbReference type="EMBL" id="KAL3869333.1"/>
    </source>
</evidence>
<name>A0ABD3W925_SINWO</name>
<evidence type="ECO:0000313" key="3">
    <source>
        <dbReference type="Proteomes" id="UP001634394"/>
    </source>
</evidence>
<accession>A0ABD3W925</accession>
<protein>
    <recommendedName>
        <fullName evidence="4">HTH psq-type domain-containing protein</fullName>
    </recommendedName>
</protein>
<gene>
    <name evidence="2" type="ORF">ACJMK2_042027</name>
</gene>
<feature type="compositionally biased region" description="Basic residues" evidence="1">
    <location>
        <begin position="31"/>
        <end position="42"/>
    </location>
</feature>
<dbReference type="Proteomes" id="UP001634394">
    <property type="component" value="Unassembled WGS sequence"/>
</dbReference>
<reference evidence="2 3" key="1">
    <citation type="submission" date="2024-11" db="EMBL/GenBank/DDBJ databases">
        <title>Chromosome-level genome assembly of the freshwater bivalve Anodonta woodiana.</title>
        <authorList>
            <person name="Chen X."/>
        </authorList>
    </citation>
    <scope>NUCLEOTIDE SEQUENCE [LARGE SCALE GENOMIC DNA]</scope>
    <source>
        <strain evidence="2">MN2024</strain>
        <tissue evidence="2">Gills</tissue>
    </source>
</reference>
<feature type="region of interest" description="Disordered" evidence="1">
    <location>
        <begin position="1"/>
        <end position="45"/>
    </location>
</feature>